<keyword evidence="2" id="KW-0812">Transmembrane</keyword>
<keyword evidence="2" id="KW-0472">Membrane</keyword>
<dbReference type="EMBL" id="VOTZ01000006">
    <property type="protein sequence ID" value="MCQ1538123.1"/>
    <property type="molecule type" value="Genomic_DNA"/>
</dbReference>
<reference evidence="3 4" key="1">
    <citation type="submission" date="2019-08" db="EMBL/GenBank/DDBJ databases">
        <authorList>
            <person name="Chen S.-C."/>
            <person name="Lai M.-C."/>
            <person name="You Y.-T."/>
        </authorList>
    </citation>
    <scope>NUCLEOTIDE SEQUENCE [LARGE SCALE GENOMIC DNA]</scope>
    <source>
        <strain evidence="3 4">P2F9704a</strain>
    </source>
</reference>
<evidence type="ECO:0000313" key="3">
    <source>
        <dbReference type="EMBL" id="MCQ1538123.1"/>
    </source>
</evidence>
<sequence>MKSRKLIFLLLFSIIIGAASAIPPLPAEFYGSVTIDGIGAPPGTVITAKVNFNERGSFTLTRYGFYGDTGIAGSRLAVQATEEDMVSGSPMVSFWIGNQKADQEIPFESGTSQQLDLTFSGSGEPDDQTPVASGESSFASGGIVVNEFGDEQQITINLQETNANVTIDGNSIRMQNVGNGWEQITVRTNSTPTGGAQSVTGLVTGITATTTPLTASIDNTVGTVEAEIEMELGRMPESDAKISSTITKEPDLNARSGFLLTAQQSGHGILDVAYVLNIQKTNVANAGDGGLIQSAKIRMAVSPAWVTAMGGIDRVVIMRRADDGSTTSLATTMIGTNSAGDLIFEADSPVGLSSFALMGLSVPGGGGSSGGGGSKSSTPSSSFVYETQPVTPTPTEPVSTQAPVSEQPSGQVNPALSEQTAAPTQTSGSTPAHYLPVSPLIPIMALGLLFLVRRR</sequence>
<comment type="caution">
    <text evidence="3">The sequence shown here is derived from an EMBL/GenBank/DDBJ whole genome shotgun (WGS) entry which is preliminary data.</text>
</comment>
<keyword evidence="4" id="KW-1185">Reference proteome</keyword>
<dbReference type="AlphaFoldDB" id="A0ABD4TGL9"/>
<evidence type="ECO:0000313" key="4">
    <source>
        <dbReference type="Proteomes" id="UP001524383"/>
    </source>
</evidence>
<organism evidence="3 4">
    <name type="scientific">Methanocalculus taiwanensis</name>
    <dbReference type="NCBI Taxonomy" id="106207"/>
    <lineage>
        <taxon>Archaea</taxon>
        <taxon>Methanobacteriati</taxon>
        <taxon>Methanobacteriota</taxon>
        <taxon>Stenosarchaea group</taxon>
        <taxon>Methanomicrobia</taxon>
        <taxon>Methanomicrobiales</taxon>
        <taxon>Methanocalculaceae</taxon>
        <taxon>Methanocalculus</taxon>
    </lineage>
</organism>
<evidence type="ECO:0000256" key="2">
    <source>
        <dbReference type="SAM" id="Phobius"/>
    </source>
</evidence>
<protein>
    <submittedName>
        <fullName evidence="3">Uncharacterized protein</fullName>
    </submittedName>
</protein>
<accession>A0ABD4TGL9</accession>
<feature type="region of interest" description="Disordered" evidence="1">
    <location>
        <begin position="366"/>
        <end position="433"/>
    </location>
</feature>
<keyword evidence="2" id="KW-1133">Transmembrane helix</keyword>
<gene>
    <name evidence="3" type="ORF">FTO68_03835</name>
</gene>
<feature type="compositionally biased region" description="Low complexity" evidence="1">
    <location>
        <begin position="375"/>
        <end position="390"/>
    </location>
</feature>
<feature type="transmembrane region" description="Helical" evidence="2">
    <location>
        <begin position="433"/>
        <end position="452"/>
    </location>
</feature>
<evidence type="ECO:0000256" key="1">
    <source>
        <dbReference type="SAM" id="MobiDB-lite"/>
    </source>
</evidence>
<name>A0ABD4TGL9_9EURY</name>
<feature type="compositionally biased region" description="Polar residues" evidence="1">
    <location>
        <begin position="402"/>
        <end position="430"/>
    </location>
</feature>
<proteinExistence type="predicted"/>
<dbReference type="RefSeq" id="WP_255332064.1">
    <property type="nucleotide sequence ID" value="NZ_VOTZ01000006.1"/>
</dbReference>
<dbReference type="Proteomes" id="UP001524383">
    <property type="component" value="Unassembled WGS sequence"/>
</dbReference>